<comment type="cofactor">
    <cofactor evidence="3">
        <name>FMN</name>
        <dbReference type="ChEBI" id="CHEBI:58210"/>
    </cofactor>
    <text evidence="3">Binds 1 FMN per subunit.</text>
</comment>
<comment type="pathway">
    <text evidence="3 4">Cofactor biosynthesis; coenzyme A biosynthesis; CoA from (R)-pantothenate: step 3/5.</text>
</comment>
<keyword evidence="1 3" id="KW-0210">Decarboxylase</keyword>
<feature type="region of interest" description="Phosphopantothenate--cysteine ligase" evidence="3">
    <location>
        <begin position="191"/>
        <end position="403"/>
    </location>
</feature>
<evidence type="ECO:0000256" key="2">
    <source>
        <dbReference type="ARBA" id="ARBA00023239"/>
    </source>
</evidence>
<feature type="domain" description="DNA/pantothenate metabolism flavoprotein C-terminal" evidence="6">
    <location>
        <begin position="187"/>
        <end position="394"/>
    </location>
</feature>
<feature type="binding site" evidence="3">
    <location>
        <begin position="306"/>
        <end position="309"/>
    </location>
    <ligand>
        <name>CTP</name>
        <dbReference type="ChEBI" id="CHEBI:37563"/>
    </ligand>
</feature>
<feature type="domain" description="Flavoprotein" evidence="5">
    <location>
        <begin position="6"/>
        <end position="176"/>
    </location>
</feature>
<dbReference type="InterPro" id="IPR035929">
    <property type="entry name" value="CoaB-like_sf"/>
</dbReference>
<dbReference type="PATRIC" id="fig|1588748.3.peg.1010"/>
<dbReference type="SUPFAM" id="SSF102645">
    <property type="entry name" value="CoaB-like"/>
    <property type="match status" value="1"/>
</dbReference>
<dbReference type="GO" id="GO:0071513">
    <property type="term" value="C:phosphopantothenoylcysteine decarboxylase complex"/>
    <property type="evidence" value="ECO:0007669"/>
    <property type="project" value="TreeGrafter"/>
</dbReference>
<keyword evidence="2 3" id="KW-0456">Lyase</keyword>
<dbReference type="HAMAP" id="MF_02225">
    <property type="entry name" value="CoaBC"/>
    <property type="match status" value="1"/>
</dbReference>
<dbReference type="EC" id="4.1.1.36" evidence="3"/>
<feature type="active site" description="Proton donor" evidence="3">
    <location>
        <position position="158"/>
    </location>
</feature>
<feature type="binding site" evidence="3">
    <location>
        <position position="338"/>
    </location>
    <ligand>
        <name>CTP</name>
        <dbReference type="ChEBI" id="CHEBI:37563"/>
    </ligand>
</feature>
<dbReference type="GO" id="GO:0004632">
    <property type="term" value="F:phosphopantothenate--cysteine ligase activity"/>
    <property type="evidence" value="ECO:0007669"/>
    <property type="project" value="UniProtKB-UniRule"/>
</dbReference>
<dbReference type="GO" id="GO:0004633">
    <property type="term" value="F:phosphopantothenoylcysteine decarboxylase activity"/>
    <property type="evidence" value="ECO:0007669"/>
    <property type="project" value="UniProtKB-UniRule"/>
</dbReference>
<gene>
    <name evidence="3" type="primary">coaBC</name>
    <name evidence="7" type="ORF">HMPREF3182_01051</name>
</gene>
<comment type="cofactor">
    <cofactor evidence="3">
        <name>Mg(2+)</name>
        <dbReference type="ChEBI" id="CHEBI:18420"/>
    </cofactor>
</comment>
<dbReference type="GO" id="GO:0015937">
    <property type="term" value="P:coenzyme A biosynthetic process"/>
    <property type="evidence" value="ECO:0007669"/>
    <property type="project" value="UniProtKB-UniRule"/>
</dbReference>
<dbReference type="EC" id="6.3.2.5" evidence="3"/>
<dbReference type="GO" id="GO:0015941">
    <property type="term" value="P:pantothenate catabolic process"/>
    <property type="evidence" value="ECO:0007669"/>
    <property type="project" value="InterPro"/>
</dbReference>
<dbReference type="EMBL" id="LSDT01000044">
    <property type="protein sequence ID" value="KXB90628.1"/>
    <property type="molecule type" value="Genomic_DNA"/>
</dbReference>
<dbReference type="STRING" id="1588748.HMPREF3182_01051"/>
<dbReference type="Gene3D" id="3.40.50.1950">
    <property type="entry name" value="Flavin prenyltransferase-like"/>
    <property type="match status" value="1"/>
</dbReference>
<name>A0A134CEI1_9FIRM</name>
<evidence type="ECO:0000256" key="4">
    <source>
        <dbReference type="RuleBase" id="RU364078"/>
    </source>
</evidence>
<dbReference type="AlphaFoldDB" id="A0A134CEI1"/>
<dbReference type="Gene3D" id="3.40.50.10300">
    <property type="entry name" value="CoaB-like"/>
    <property type="match status" value="1"/>
</dbReference>
<dbReference type="RefSeq" id="WP_062485817.1">
    <property type="nucleotide sequence ID" value="NZ_KQ960952.1"/>
</dbReference>
<dbReference type="PANTHER" id="PTHR14359">
    <property type="entry name" value="HOMO-OLIGOMERIC FLAVIN CONTAINING CYS DECARBOXYLASE FAMILY"/>
    <property type="match status" value="1"/>
</dbReference>
<keyword evidence="3 4" id="KW-0285">Flavoprotein</keyword>
<dbReference type="InterPro" id="IPR007085">
    <property type="entry name" value="DNA/pantothenate-metab_flavo_C"/>
</dbReference>
<dbReference type="Pfam" id="PF04127">
    <property type="entry name" value="DFP"/>
    <property type="match status" value="1"/>
</dbReference>
<comment type="function">
    <text evidence="4">Catalyzes two steps in the biosynthesis of coenzyme A. In the first step cysteine is conjugated to 4'-phosphopantothenate to form 4-phosphopantothenoylcysteine, in the latter compound is decarboxylated to form 4'-phosphopantotheine.</text>
</comment>
<protein>
    <recommendedName>
        <fullName evidence="3">Coenzyme A biosynthesis bifunctional protein CoaBC</fullName>
    </recommendedName>
    <alternativeName>
        <fullName evidence="3">DNA/pantothenate metabolism flavoprotein</fullName>
    </alternativeName>
    <alternativeName>
        <fullName evidence="3">Phosphopantothenoylcysteine synthetase/decarboxylase</fullName>
        <shortName evidence="3">PPCS-PPCDC</shortName>
    </alternativeName>
    <domain>
        <recommendedName>
            <fullName evidence="3">Phosphopantothenoylcysteine decarboxylase</fullName>
            <shortName evidence="3">PPC decarboxylase</shortName>
            <shortName evidence="3">PPC-DC</shortName>
            <ecNumber evidence="3">4.1.1.36</ecNumber>
        </recommendedName>
        <alternativeName>
            <fullName evidence="3">CoaC</fullName>
        </alternativeName>
    </domain>
    <domain>
        <recommendedName>
            <fullName evidence="3">Phosphopantothenate--cysteine ligase</fullName>
            <ecNumber evidence="3">6.3.2.5</ecNumber>
        </recommendedName>
        <alternativeName>
            <fullName evidence="3">CoaB</fullName>
        </alternativeName>
        <alternativeName>
            <fullName evidence="3">Phosphopantothenoylcysteine synthetase</fullName>
            <shortName evidence="3">PPC synthetase</shortName>
            <shortName evidence="3">PPC-S</shortName>
        </alternativeName>
    </domain>
</protein>
<dbReference type="NCBIfam" id="TIGR00521">
    <property type="entry name" value="coaBC_dfp"/>
    <property type="match status" value="1"/>
</dbReference>
<keyword evidence="3 4" id="KW-0288">FMN</keyword>
<dbReference type="Proteomes" id="UP000070160">
    <property type="component" value="Unassembled WGS sequence"/>
</dbReference>
<accession>A0A134CEI1</accession>
<dbReference type="GO" id="GO:0046872">
    <property type="term" value="F:metal ion binding"/>
    <property type="evidence" value="ECO:0007669"/>
    <property type="project" value="UniProtKB-KW"/>
</dbReference>
<reference evidence="8" key="1">
    <citation type="submission" date="2016-01" db="EMBL/GenBank/DDBJ databases">
        <authorList>
            <person name="Mitreva M."/>
            <person name="Pepin K.H."/>
            <person name="Mihindukulasuriya K.A."/>
            <person name="Fulton R."/>
            <person name="Fronick C."/>
            <person name="O'Laughlin M."/>
            <person name="Miner T."/>
            <person name="Herter B."/>
            <person name="Rosa B.A."/>
            <person name="Cordes M."/>
            <person name="Tomlinson C."/>
            <person name="Wollam A."/>
            <person name="Palsikar V.B."/>
            <person name="Mardis E.R."/>
            <person name="Wilson R.K."/>
        </authorList>
    </citation>
    <scope>NUCLEOTIDE SEQUENCE [LARGE SCALE GENOMIC DNA]</scope>
    <source>
        <strain evidence="8">KA00182</strain>
    </source>
</reference>
<dbReference type="PANTHER" id="PTHR14359:SF6">
    <property type="entry name" value="PHOSPHOPANTOTHENOYLCYSTEINE DECARBOXYLASE"/>
    <property type="match status" value="1"/>
</dbReference>
<comment type="pathway">
    <text evidence="3 4">Cofactor biosynthesis; coenzyme A biosynthesis; CoA from (R)-pantothenate: step 2/5.</text>
</comment>
<feature type="binding site" evidence="3">
    <location>
        <position position="342"/>
    </location>
    <ligand>
        <name>CTP</name>
        <dbReference type="ChEBI" id="CHEBI:37563"/>
    </ligand>
</feature>
<evidence type="ECO:0000313" key="7">
    <source>
        <dbReference type="EMBL" id="KXB90628.1"/>
    </source>
</evidence>
<dbReference type="Pfam" id="PF02441">
    <property type="entry name" value="Flavoprotein"/>
    <property type="match status" value="1"/>
</dbReference>
<evidence type="ECO:0000256" key="1">
    <source>
        <dbReference type="ARBA" id="ARBA00022793"/>
    </source>
</evidence>
<dbReference type="InterPro" id="IPR005252">
    <property type="entry name" value="CoaBC"/>
</dbReference>
<organism evidence="7 8">
    <name type="scientific">Megasphaera hutchinsoni</name>
    <dbReference type="NCBI Taxonomy" id="1588748"/>
    <lineage>
        <taxon>Bacteria</taxon>
        <taxon>Bacillati</taxon>
        <taxon>Bacillota</taxon>
        <taxon>Negativicutes</taxon>
        <taxon>Veillonellales</taxon>
        <taxon>Veillonellaceae</taxon>
        <taxon>Megasphaera</taxon>
    </lineage>
</organism>
<keyword evidence="8" id="KW-1185">Reference proteome</keyword>
<dbReference type="GO" id="GO:0010181">
    <property type="term" value="F:FMN binding"/>
    <property type="evidence" value="ECO:0007669"/>
    <property type="project" value="UniProtKB-UniRule"/>
</dbReference>
<feature type="binding site" evidence="3">
    <location>
        <position position="324"/>
    </location>
    <ligand>
        <name>CTP</name>
        <dbReference type="ChEBI" id="CHEBI:37563"/>
    </ligand>
</feature>
<comment type="caution">
    <text evidence="7">The sequence shown here is derived from an EMBL/GenBank/DDBJ whole genome shotgun (WGS) entry which is preliminary data.</text>
</comment>
<sequence length="403" mass="43753">MLLENKHVVLAVTGGIAAFKAASITSLLRKQGAEVKCIMTAHATEFITPLTLREISGNPVATSLFGETPEFNVEHISLARWADIVVVAPATANIIGKIANGIADDLVSTVIMATQAPILLVPAMNSNMYANEIVQANLQRLSQYGYLSMEPDSGYLACGIEGKGRMPEPVDIIKEIEFQLSRTTRFTGKKVIVTAGGTREPLDPVRFLGNHSSGRMGFAIAKAAALTGAEVILITGATNLETPRGVSKRIDVTTTREMKDAVDQLYDDCDMVIKAAAVADYRVSCPAKNKIKKTDDRLELKLEKNPDILHSLGERKHKQILVGFAAETTNIVEYGMAKLQKKNLDMLVANDVSVEGAGFRGETNIATLLFADGTQEALPKMDKFELATIIMERAISIWEKRHA</sequence>
<comment type="catalytic activity">
    <reaction evidence="3 4">
        <text>(R)-4'-phosphopantothenate + L-cysteine + CTP = N-[(R)-4-phosphopantothenoyl]-L-cysteine + CMP + diphosphate + H(+)</text>
        <dbReference type="Rhea" id="RHEA:19397"/>
        <dbReference type="ChEBI" id="CHEBI:10986"/>
        <dbReference type="ChEBI" id="CHEBI:15378"/>
        <dbReference type="ChEBI" id="CHEBI:33019"/>
        <dbReference type="ChEBI" id="CHEBI:35235"/>
        <dbReference type="ChEBI" id="CHEBI:37563"/>
        <dbReference type="ChEBI" id="CHEBI:59458"/>
        <dbReference type="ChEBI" id="CHEBI:60377"/>
        <dbReference type="EC" id="6.3.2.5"/>
    </reaction>
</comment>
<comment type="catalytic activity">
    <reaction evidence="3 4">
        <text>N-[(R)-4-phosphopantothenoyl]-L-cysteine + H(+) = (R)-4'-phosphopantetheine + CO2</text>
        <dbReference type="Rhea" id="RHEA:16793"/>
        <dbReference type="ChEBI" id="CHEBI:15378"/>
        <dbReference type="ChEBI" id="CHEBI:16526"/>
        <dbReference type="ChEBI" id="CHEBI:59458"/>
        <dbReference type="ChEBI" id="CHEBI:61723"/>
        <dbReference type="EC" id="4.1.1.36"/>
    </reaction>
</comment>
<keyword evidence="3 4" id="KW-0436">Ligase</keyword>
<comment type="caution">
    <text evidence="3">Lacks conserved residue(s) required for the propagation of feature annotation.</text>
</comment>
<feature type="binding site" evidence="3">
    <location>
        <position position="280"/>
    </location>
    <ligand>
        <name>CTP</name>
        <dbReference type="ChEBI" id="CHEBI:37563"/>
    </ligand>
</feature>
<proteinExistence type="inferred from homology"/>
<feature type="region of interest" description="Phosphopantothenoylcysteine decarboxylase" evidence="3">
    <location>
        <begin position="1"/>
        <end position="190"/>
    </location>
</feature>
<evidence type="ECO:0000313" key="8">
    <source>
        <dbReference type="Proteomes" id="UP000070160"/>
    </source>
</evidence>
<evidence type="ECO:0000259" key="5">
    <source>
        <dbReference type="Pfam" id="PF02441"/>
    </source>
</evidence>
<evidence type="ECO:0000256" key="3">
    <source>
        <dbReference type="HAMAP-Rule" id="MF_02225"/>
    </source>
</evidence>
<feature type="binding site" evidence="3">
    <location>
        <position position="290"/>
    </location>
    <ligand>
        <name>CTP</name>
        <dbReference type="ChEBI" id="CHEBI:37563"/>
    </ligand>
</feature>
<comment type="similarity">
    <text evidence="3 4">In the C-terminal section; belongs to the PPC synthetase family.</text>
</comment>
<dbReference type="InterPro" id="IPR036551">
    <property type="entry name" value="Flavin_trans-like"/>
</dbReference>
<comment type="function">
    <text evidence="3">Catalyzes two sequential steps in the biosynthesis of coenzyme A. In the first step cysteine is conjugated to 4'-phosphopantothenate to form 4-phosphopantothenoylcysteine. In the second step the latter compound is decarboxylated to form 4'-phosphopantotheine.</text>
</comment>
<dbReference type="SUPFAM" id="SSF52507">
    <property type="entry name" value="Homo-oligomeric flavin-containing Cys decarboxylases, HFCD"/>
    <property type="match status" value="1"/>
</dbReference>
<comment type="similarity">
    <text evidence="3 4">In the N-terminal section; belongs to the HFCD (homo-oligomeric flavin containing Cys decarboxylase) superfamily.</text>
</comment>
<keyword evidence="3" id="KW-0460">Magnesium</keyword>
<keyword evidence="3" id="KW-0511">Multifunctional enzyme</keyword>
<dbReference type="UniPathway" id="UPA00241">
    <property type="reaction ID" value="UER00353"/>
</dbReference>
<keyword evidence="3" id="KW-0479">Metal-binding</keyword>
<evidence type="ECO:0000259" key="6">
    <source>
        <dbReference type="Pfam" id="PF04127"/>
    </source>
</evidence>
<dbReference type="InterPro" id="IPR003382">
    <property type="entry name" value="Flavoprotein"/>
</dbReference>